<dbReference type="Gramene" id="Pp3c4_24040V3.1">
    <property type="protein sequence ID" value="PAC:32921009.CDS.1"/>
    <property type="gene ID" value="Pp3c4_24040"/>
</dbReference>
<dbReference type="EMBL" id="ABEU02000004">
    <property type="protein sequence ID" value="PNR55778.1"/>
    <property type="molecule type" value="Genomic_DNA"/>
</dbReference>
<evidence type="ECO:0008006" key="4">
    <source>
        <dbReference type="Google" id="ProtNLM"/>
    </source>
</evidence>
<proteinExistence type="predicted"/>
<dbReference type="AlphaFoldDB" id="A0A2K1KPR8"/>
<reference evidence="2" key="3">
    <citation type="submission" date="2020-12" db="UniProtKB">
        <authorList>
            <consortium name="EnsemblPlants"/>
        </authorList>
    </citation>
    <scope>IDENTIFICATION</scope>
</reference>
<protein>
    <recommendedName>
        <fullName evidence="4">Reverse transcriptase domain-containing protein</fullName>
    </recommendedName>
</protein>
<feature type="non-terminal residue" evidence="1">
    <location>
        <position position="1"/>
    </location>
</feature>
<dbReference type="Proteomes" id="UP000006727">
    <property type="component" value="Chromosome 4"/>
</dbReference>
<evidence type="ECO:0000313" key="3">
    <source>
        <dbReference type="Proteomes" id="UP000006727"/>
    </source>
</evidence>
<accession>A0A2K1KPR8</accession>
<sequence length="83" mass="9615">MLKSGLLSEFVSMTKLFFTNVSTRVKVNGLQSFSFNIERGVKQGCPLILYLFFIVVEVLNYMMKEGIDFGRIREMILLIEEIQ</sequence>
<evidence type="ECO:0000313" key="1">
    <source>
        <dbReference type="EMBL" id="PNR55778.1"/>
    </source>
</evidence>
<evidence type="ECO:0000313" key="2">
    <source>
        <dbReference type="EnsemblPlants" id="PAC:32921009.CDS.1"/>
    </source>
</evidence>
<dbReference type="EnsemblPlants" id="Pp3c4_24040V3.1">
    <property type="protein sequence ID" value="PAC:32921009.CDS.1"/>
    <property type="gene ID" value="Pp3c4_24040"/>
</dbReference>
<name>A0A2K1KPR8_PHYPA</name>
<gene>
    <name evidence="1" type="ORF">PHYPA_006675</name>
</gene>
<organism evidence="1">
    <name type="scientific">Physcomitrium patens</name>
    <name type="common">Spreading-leaved earth moss</name>
    <name type="synonym">Physcomitrella patens</name>
    <dbReference type="NCBI Taxonomy" id="3218"/>
    <lineage>
        <taxon>Eukaryota</taxon>
        <taxon>Viridiplantae</taxon>
        <taxon>Streptophyta</taxon>
        <taxon>Embryophyta</taxon>
        <taxon>Bryophyta</taxon>
        <taxon>Bryophytina</taxon>
        <taxon>Bryopsida</taxon>
        <taxon>Funariidae</taxon>
        <taxon>Funariales</taxon>
        <taxon>Funariaceae</taxon>
        <taxon>Physcomitrium</taxon>
    </lineage>
</organism>
<reference evidence="1 3" key="2">
    <citation type="journal article" date="2018" name="Plant J.">
        <title>The Physcomitrella patens chromosome-scale assembly reveals moss genome structure and evolution.</title>
        <authorList>
            <person name="Lang D."/>
            <person name="Ullrich K.K."/>
            <person name="Murat F."/>
            <person name="Fuchs J."/>
            <person name="Jenkins J."/>
            <person name="Haas F.B."/>
            <person name="Piednoel M."/>
            <person name="Gundlach H."/>
            <person name="Van Bel M."/>
            <person name="Meyberg R."/>
            <person name="Vives C."/>
            <person name="Morata J."/>
            <person name="Symeonidi A."/>
            <person name="Hiss M."/>
            <person name="Muchero W."/>
            <person name="Kamisugi Y."/>
            <person name="Saleh O."/>
            <person name="Blanc G."/>
            <person name="Decker E.L."/>
            <person name="van Gessel N."/>
            <person name="Grimwood J."/>
            <person name="Hayes R.D."/>
            <person name="Graham S.W."/>
            <person name="Gunter L.E."/>
            <person name="McDaniel S.F."/>
            <person name="Hoernstein S.N.W."/>
            <person name="Larsson A."/>
            <person name="Li F.W."/>
            <person name="Perroud P.F."/>
            <person name="Phillips J."/>
            <person name="Ranjan P."/>
            <person name="Rokshar D.S."/>
            <person name="Rothfels C.J."/>
            <person name="Schneider L."/>
            <person name="Shu S."/>
            <person name="Stevenson D.W."/>
            <person name="Thummler F."/>
            <person name="Tillich M."/>
            <person name="Villarreal Aguilar J.C."/>
            <person name="Widiez T."/>
            <person name="Wong G.K."/>
            <person name="Wymore A."/>
            <person name="Zhang Y."/>
            <person name="Zimmer A.D."/>
            <person name="Quatrano R.S."/>
            <person name="Mayer K.F.X."/>
            <person name="Goodstein D."/>
            <person name="Casacuberta J.M."/>
            <person name="Vandepoele K."/>
            <person name="Reski R."/>
            <person name="Cuming A.C."/>
            <person name="Tuskan G.A."/>
            <person name="Maumus F."/>
            <person name="Salse J."/>
            <person name="Schmutz J."/>
            <person name="Rensing S.A."/>
        </authorList>
    </citation>
    <scope>NUCLEOTIDE SEQUENCE [LARGE SCALE GENOMIC DNA]</scope>
    <source>
        <strain evidence="2 3">cv. Gransden 2004</strain>
    </source>
</reference>
<dbReference type="InParanoid" id="A0A2K1KPR8"/>
<keyword evidence="3" id="KW-1185">Reference proteome</keyword>
<reference evidence="1 3" key="1">
    <citation type="journal article" date="2008" name="Science">
        <title>The Physcomitrella genome reveals evolutionary insights into the conquest of land by plants.</title>
        <authorList>
            <person name="Rensing S."/>
            <person name="Lang D."/>
            <person name="Zimmer A."/>
            <person name="Terry A."/>
            <person name="Salamov A."/>
            <person name="Shapiro H."/>
            <person name="Nishiyama T."/>
            <person name="Perroud P.-F."/>
            <person name="Lindquist E."/>
            <person name="Kamisugi Y."/>
            <person name="Tanahashi T."/>
            <person name="Sakakibara K."/>
            <person name="Fujita T."/>
            <person name="Oishi K."/>
            <person name="Shin-I T."/>
            <person name="Kuroki Y."/>
            <person name="Toyoda A."/>
            <person name="Suzuki Y."/>
            <person name="Hashimoto A."/>
            <person name="Yamaguchi K."/>
            <person name="Sugano A."/>
            <person name="Kohara Y."/>
            <person name="Fujiyama A."/>
            <person name="Anterola A."/>
            <person name="Aoki S."/>
            <person name="Ashton N."/>
            <person name="Barbazuk W.B."/>
            <person name="Barker E."/>
            <person name="Bennetzen J."/>
            <person name="Bezanilla M."/>
            <person name="Blankenship R."/>
            <person name="Cho S.H."/>
            <person name="Dutcher S."/>
            <person name="Estelle M."/>
            <person name="Fawcett J.A."/>
            <person name="Gundlach H."/>
            <person name="Hanada K."/>
            <person name="Heyl A."/>
            <person name="Hicks K.A."/>
            <person name="Hugh J."/>
            <person name="Lohr M."/>
            <person name="Mayer K."/>
            <person name="Melkozernov A."/>
            <person name="Murata T."/>
            <person name="Nelson D."/>
            <person name="Pils B."/>
            <person name="Prigge M."/>
            <person name="Reiss B."/>
            <person name="Renner T."/>
            <person name="Rombauts S."/>
            <person name="Rushton P."/>
            <person name="Sanderfoot A."/>
            <person name="Schween G."/>
            <person name="Shiu S.-H."/>
            <person name="Stueber K."/>
            <person name="Theodoulou F.L."/>
            <person name="Tu H."/>
            <person name="Van de Peer Y."/>
            <person name="Verrier P.J."/>
            <person name="Waters E."/>
            <person name="Wood A."/>
            <person name="Yang L."/>
            <person name="Cove D."/>
            <person name="Cuming A."/>
            <person name="Hasebe M."/>
            <person name="Lucas S."/>
            <person name="Mishler D.B."/>
            <person name="Reski R."/>
            <person name="Grigoriev I."/>
            <person name="Quatrano R.S."/>
            <person name="Boore J.L."/>
        </authorList>
    </citation>
    <scope>NUCLEOTIDE SEQUENCE [LARGE SCALE GENOMIC DNA]</scope>
    <source>
        <strain evidence="2 3">cv. Gransden 2004</strain>
    </source>
</reference>